<keyword evidence="2" id="KW-1185">Reference proteome</keyword>
<protein>
    <recommendedName>
        <fullName evidence="3">DUF3575 domain-containing protein</fullName>
    </recommendedName>
</protein>
<evidence type="ECO:0008006" key="3">
    <source>
        <dbReference type="Google" id="ProtNLM"/>
    </source>
</evidence>
<dbReference type="EMBL" id="QURB01000008">
    <property type="protein sequence ID" value="RFC53481.1"/>
    <property type="molecule type" value="Genomic_DNA"/>
</dbReference>
<dbReference type="OrthoDB" id="1467640at2"/>
<accession>A0A3E1EV91</accession>
<dbReference type="Proteomes" id="UP000257127">
    <property type="component" value="Unassembled WGS sequence"/>
</dbReference>
<gene>
    <name evidence="1" type="ORF">DXU93_11985</name>
</gene>
<name>A0A3E1EV91_9FLAO</name>
<evidence type="ECO:0000313" key="2">
    <source>
        <dbReference type="Proteomes" id="UP000257127"/>
    </source>
</evidence>
<dbReference type="AlphaFoldDB" id="A0A3E1EV91"/>
<proteinExistence type="predicted"/>
<sequence length="241" mass="28089">MRILIFTVFLFILPNGLTQINDIKLSLKANYGFYTTIFSNYGIILNSTDIDIGLVKQSERAVSYLSLAYLYNTNSFNMRLDNGYGLYNGHYFGLTFEHHFVNDQKRFSPFIGLSLMSEVTSNYKEGFLSGSLEGTYFLPVDSHVKYSEYNNGYPYTFNSSGFYYSTPFFGTASFGFDLRLIKDLHLSFSLGYGMQLMRYKYLEWKNDEDYREMLKDIPMETRMLHYVNAELGLRYVFSFGK</sequence>
<dbReference type="RefSeq" id="WP_116881540.1">
    <property type="nucleotide sequence ID" value="NZ_QURB01000008.1"/>
</dbReference>
<evidence type="ECO:0000313" key="1">
    <source>
        <dbReference type="EMBL" id="RFC53481.1"/>
    </source>
</evidence>
<reference evidence="1 2" key="1">
    <citation type="submission" date="2018-08" db="EMBL/GenBank/DDBJ databases">
        <title>The draft genome squence of Brumimicrobium sp. N62.</title>
        <authorList>
            <person name="Du Z.-J."/>
            <person name="Luo H.-R."/>
        </authorList>
    </citation>
    <scope>NUCLEOTIDE SEQUENCE [LARGE SCALE GENOMIC DNA]</scope>
    <source>
        <strain evidence="1 2">N62</strain>
    </source>
</reference>
<comment type="caution">
    <text evidence="1">The sequence shown here is derived from an EMBL/GenBank/DDBJ whole genome shotgun (WGS) entry which is preliminary data.</text>
</comment>
<organism evidence="1 2">
    <name type="scientific">Brumimicrobium aurantiacum</name>
    <dbReference type="NCBI Taxonomy" id="1737063"/>
    <lineage>
        <taxon>Bacteria</taxon>
        <taxon>Pseudomonadati</taxon>
        <taxon>Bacteroidota</taxon>
        <taxon>Flavobacteriia</taxon>
        <taxon>Flavobacteriales</taxon>
        <taxon>Crocinitomicaceae</taxon>
        <taxon>Brumimicrobium</taxon>
    </lineage>
</organism>